<feature type="region of interest" description="Disordered" evidence="1">
    <location>
        <begin position="154"/>
        <end position="213"/>
    </location>
</feature>
<reference evidence="3" key="1">
    <citation type="journal article" date="2021" name="PeerJ">
        <title>Extensive microbial diversity within the chicken gut microbiome revealed by metagenomics and culture.</title>
        <authorList>
            <person name="Gilroy R."/>
            <person name="Ravi A."/>
            <person name="Getino M."/>
            <person name="Pursley I."/>
            <person name="Horton D.L."/>
            <person name="Alikhan N.F."/>
            <person name="Baker D."/>
            <person name="Gharbi K."/>
            <person name="Hall N."/>
            <person name="Watson M."/>
            <person name="Adriaenssens E.M."/>
            <person name="Foster-Nyarko E."/>
            <person name="Jarju S."/>
            <person name="Secka A."/>
            <person name="Antonio M."/>
            <person name="Oren A."/>
            <person name="Chaudhuri R.R."/>
            <person name="La Ragione R."/>
            <person name="Hildebrand F."/>
            <person name="Pallen M.J."/>
        </authorList>
    </citation>
    <scope>NUCLEOTIDE SEQUENCE</scope>
    <source>
        <strain evidence="3">MalCec1-1739</strain>
    </source>
</reference>
<evidence type="ECO:0000256" key="2">
    <source>
        <dbReference type="SAM" id="SignalP"/>
    </source>
</evidence>
<feature type="chain" id="PRO_5038449422" description="Transglutaminase domain-containing protein" evidence="2">
    <location>
        <begin position="27"/>
        <end position="574"/>
    </location>
</feature>
<evidence type="ECO:0000313" key="3">
    <source>
        <dbReference type="EMBL" id="HJD52742.1"/>
    </source>
</evidence>
<sequence>MTAAKSSYIKAAAFIITMSLSPALHAQVDDSFDAFIDEANADFDSFLREEEESFADFLRDPWREFASEQPVERPARPEPVEPPAYDAADHPETEQPASITIGEIFKLNRVSGDGAPTITVIDAARLDFGSPHAPTGKGGGTVTVRRDTVLATMPAGQTPADAPAPTPDYTDDAAPSGQVTEAGTQRQTVTAPTTSRPSATPASATAPDIPARLSSPADGRLRIAFGGTGLWMTDAFRDVRLPDGTSEDDVADAYEALLKSPYRTLIDECKEVARAMSLNGWGYNSLVGQVAAAMTSDDDRRVMLRYFILNESGYDARVCRKAGDGSLMLLVATDCGLFGYPYANIDGRRYYNITDHGTAPFYACPARPGQSSALGMSLSSTPRLGGSIITSSHTASGSSLTVRIGVPGGLADFYRSYPQCDYAVYLGASVDAGVSGTLLSALRPALEGKSQAEAAGILIDFVQTAFDYKTDGEQFGYEKPFFVEEMFCYPYSDCEDRAILYAYLVRSLLGLDVVLLDYPNHIATAVAFDEEVNGDSLTIGGRRFLVCDPTYIGAPIGKAMPQFRGVKADVIIID</sequence>
<keyword evidence="2" id="KW-0732">Signal</keyword>
<dbReference type="Proteomes" id="UP000787625">
    <property type="component" value="Unassembled WGS sequence"/>
</dbReference>
<gene>
    <name evidence="3" type="ORF">IAA93_03310</name>
</gene>
<protein>
    <recommendedName>
        <fullName evidence="5">Transglutaminase domain-containing protein</fullName>
    </recommendedName>
</protein>
<comment type="caution">
    <text evidence="3">The sequence shown here is derived from an EMBL/GenBank/DDBJ whole genome shotgun (WGS) entry which is preliminary data.</text>
</comment>
<organism evidence="3 4">
    <name type="scientific">Candidatus Avibacteroides avistercoris</name>
    <dbReference type="NCBI Taxonomy" id="2840690"/>
    <lineage>
        <taxon>Bacteria</taxon>
        <taxon>Pseudomonadati</taxon>
        <taxon>Bacteroidota</taxon>
        <taxon>Bacteroidia</taxon>
        <taxon>Bacteroidales</taxon>
        <taxon>Bacteroidaceae</taxon>
        <taxon>Bacteroidaceae incertae sedis</taxon>
        <taxon>Candidatus Avibacteroides</taxon>
    </lineage>
</organism>
<name>A0A9D2UHV9_9BACT</name>
<feature type="compositionally biased region" description="Polar residues" evidence="1">
    <location>
        <begin position="177"/>
        <end position="187"/>
    </location>
</feature>
<reference evidence="3" key="2">
    <citation type="submission" date="2021-04" db="EMBL/GenBank/DDBJ databases">
        <authorList>
            <person name="Gilroy R."/>
        </authorList>
    </citation>
    <scope>NUCLEOTIDE SEQUENCE</scope>
    <source>
        <strain evidence="3">MalCec1-1739</strain>
    </source>
</reference>
<dbReference type="EMBL" id="DWUP01000067">
    <property type="protein sequence ID" value="HJD52742.1"/>
    <property type="molecule type" value="Genomic_DNA"/>
</dbReference>
<evidence type="ECO:0000256" key="1">
    <source>
        <dbReference type="SAM" id="MobiDB-lite"/>
    </source>
</evidence>
<feature type="region of interest" description="Disordered" evidence="1">
    <location>
        <begin position="67"/>
        <end position="91"/>
    </location>
</feature>
<proteinExistence type="predicted"/>
<evidence type="ECO:0008006" key="5">
    <source>
        <dbReference type="Google" id="ProtNLM"/>
    </source>
</evidence>
<accession>A0A9D2UHV9</accession>
<feature type="compositionally biased region" description="Low complexity" evidence="1">
    <location>
        <begin position="188"/>
        <end position="211"/>
    </location>
</feature>
<evidence type="ECO:0000313" key="4">
    <source>
        <dbReference type="Proteomes" id="UP000787625"/>
    </source>
</evidence>
<feature type="signal peptide" evidence="2">
    <location>
        <begin position="1"/>
        <end position="26"/>
    </location>
</feature>
<feature type="compositionally biased region" description="Basic and acidic residues" evidence="1">
    <location>
        <begin position="67"/>
        <end position="79"/>
    </location>
</feature>
<dbReference type="AlphaFoldDB" id="A0A9D2UHV9"/>